<evidence type="ECO:0000256" key="3">
    <source>
        <dbReference type="ARBA" id="ARBA00012756"/>
    </source>
</evidence>
<dbReference type="EMBL" id="JACCFS010000001">
    <property type="protein sequence ID" value="NYJ34638.1"/>
    <property type="molecule type" value="Genomic_DNA"/>
</dbReference>
<feature type="region of interest" description="Disordered" evidence="8">
    <location>
        <begin position="676"/>
        <end position="722"/>
    </location>
</feature>
<sequence>MPTHPEHAPSYLESRTPSAGTEPPRAAFASDAPALDLDGDWRFRLAPTAAGGPGAFEREDHDDSAWDTLPVPAHWQLHGYGAPAYTNIAYPFPIDPPHVPDDNPTGEYRRAFDLPESWPEGPAVLRFEGVDSCYAVWLNGHELGHATGSRLPSEFEVGALLRPGRNVLAVRVHQWSAASYLEDQDMWWLSGIFRGVRLLACPDRGVRDLEVRASYDHTSGTGVLRVDTETPGLVTVPELGLVDAATGTDHEVGPVEPWSAEVPRLYDGELVTPGERVPLRVGFRTVEVSGGLLRVNGRPLLLRGVNRHEWDPDRGRAVTWETMREDVLLMKRHNVNAVRTSHYPPHPDFLDLCDELGLWVVDECDLETHGFEDVGWRNNPSDDPLWHDAFLDRMARTVERDKNHPSVILWSLGNESGGGRNLRAMAEWTRRRDPGRPVHYEGAADPAYTDLYSRMYATHEEVAAIGRRSGLPEGDPGLVDRPFVMVEYAHAMGTGPGGLEEYQRLVEAHPHVQGGFVWEWIDHGIRRREDDGTEWFAYGGDFGEVVHDANFVADGLLMPDRTPGPGLAALAKTFEPLRLVPDPENGTVAVTNTWQVLDTAGLELRWDLREEGEPVAGGVLAAKPVGPGETAVLPLPDLPEPSAAGRETWLTVSAHLAGDLPWAEAGHEVAWGQARVDRPRADGSGSDRITPSQPVTHHRPGATERELGYHPQRTPSAQYPPLATEGDTVTVGPAEFDARTGRALSVAGLPLAALELDVWRAPTDNDQARHGESVEVPWRRAGLDRMTHRVLSVEREDAALRVRTRVAAANSDIGLLADYTWTGDAEALVLDLAVEAVGDWPCPLPRVGVRLELPPELGEVDWFGRGPGEAYRDVAQAARVGRFTSSVDGLQTPYLRPQENGNRLGTRRLDLRSPEGRGLRVEGAPEFDFTVRRWSTAALDRARHPHELRPEDRIHLHLDAAHQGIGSASCGPGVLPQHRLTPGTHRLRLVLRPLA</sequence>
<dbReference type="InterPro" id="IPR006103">
    <property type="entry name" value="Glyco_hydro_2_cat"/>
</dbReference>
<comment type="caution">
    <text evidence="10">The sequence shown here is derived from an EMBL/GenBank/DDBJ whole genome shotgun (WGS) entry which is preliminary data.</text>
</comment>
<evidence type="ECO:0000313" key="10">
    <source>
        <dbReference type="EMBL" id="NYJ34638.1"/>
    </source>
</evidence>
<evidence type="ECO:0000256" key="8">
    <source>
        <dbReference type="SAM" id="MobiDB-lite"/>
    </source>
</evidence>
<dbReference type="InterPro" id="IPR023230">
    <property type="entry name" value="Glyco_hydro_2_CS"/>
</dbReference>
<dbReference type="SUPFAM" id="SSF74650">
    <property type="entry name" value="Galactose mutarotase-like"/>
    <property type="match status" value="1"/>
</dbReference>
<reference evidence="10 11" key="1">
    <citation type="submission" date="2020-07" db="EMBL/GenBank/DDBJ databases">
        <title>Sequencing the genomes of 1000 actinobacteria strains.</title>
        <authorList>
            <person name="Klenk H.-P."/>
        </authorList>
    </citation>
    <scope>NUCLEOTIDE SEQUENCE [LARGE SCALE GENOMIC DNA]</scope>
    <source>
        <strain evidence="10 11">DSM 44442</strain>
    </source>
</reference>
<dbReference type="GO" id="GO:0030246">
    <property type="term" value="F:carbohydrate binding"/>
    <property type="evidence" value="ECO:0007669"/>
    <property type="project" value="InterPro"/>
</dbReference>
<dbReference type="GO" id="GO:0005990">
    <property type="term" value="P:lactose catabolic process"/>
    <property type="evidence" value="ECO:0007669"/>
    <property type="project" value="TreeGrafter"/>
</dbReference>
<dbReference type="PANTHER" id="PTHR46323:SF2">
    <property type="entry name" value="BETA-GALACTOSIDASE"/>
    <property type="match status" value="1"/>
</dbReference>
<dbReference type="Pfam" id="PF02837">
    <property type="entry name" value="Glyco_hydro_2_N"/>
    <property type="match status" value="1"/>
</dbReference>
<evidence type="ECO:0000313" key="11">
    <source>
        <dbReference type="Proteomes" id="UP000572051"/>
    </source>
</evidence>
<dbReference type="EC" id="3.2.1.23" evidence="3"/>
<dbReference type="InterPro" id="IPR008979">
    <property type="entry name" value="Galactose-bd-like_sf"/>
</dbReference>
<comment type="similarity">
    <text evidence="2">Belongs to the glycosyl hydrolase 2 family.</text>
</comment>
<evidence type="ECO:0000256" key="7">
    <source>
        <dbReference type="ARBA" id="ARBA00032230"/>
    </source>
</evidence>
<dbReference type="Proteomes" id="UP000572051">
    <property type="component" value="Unassembled WGS sequence"/>
</dbReference>
<dbReference type="InterPro" id="IPR006101">
    <property type="entry name" value="Glyco_hydro_2"/>
</dbReference>
<dbReference type="InterPro" id="IPR017853">
    <property type="entry name" value="GH"/>
</dbReference>
<dbReference type="GO" id="GO:0004565">
    <property type="term" value="F:beta-galactosidase activity"/>
    <property type="evidence" value="ECO:0007669"/>
    <property type="project" value="UniProtKB-EC"/>
</dbReference>
<dbReference type="InterPro" id="IPR011013">
    <property type="entry name" value="Gal_mutarotase_sf_dom"/>
</dbReference>
<evidence type="ECO:0000256" key="6">
    <source>
        <dbReference type="ARBA" id="ARBA00023295"/>
    </source>
</evidence>
<dbReference type="GO" id="GO:0009341">
    <property type="term" value="C:beta-galactosidase complex"/>
    <property type="evidence" value="ECO:0007669"/>
    <property type="project" value="InterPro"/>
</dbReference>
<keyword evidence="5 10" id="KW-0378">Hydrolase</keyword>
<gene>
    <name evidence="10" type="ORF">HNR10_002519</name>
</gene>
<dbReference type="SUPFAM" id="SSF49303">
    <property type="entry name" value="beta-Galactosidase/glucuronidase domain"/>
    <property type="match status" value="2"/>
</dbReference>
<dbReference type="PROSITE" id="PS00608">
    <property type="entry name" value="GLYCOSYL_HYDROL_F2_2"/>
    <property type="match status" value="1"/>
</dbReference>
<evidence type="ECO:0000256" key="1">
    <source>
        <dbReference type="ARBA" id="ARBA00001412"/>
    </source>
</evidence>
<dbReference type="InterPro" id="IPR050347">
    <property type="entry name" value="Bact_Beta-galactosidase"/>
</dbReference>
<dbReference type="SMART" id="SM01038">
    <property type="entry name" value="Bgal_small_N"/>
    <property type="match status" value="1"/>
</dbReference>
<feature type="region of interest" description="Disordered" evidence="8">
    <location>
        <begin position="1"/>
        <end position="29"/>
    </location>
</feature>
<dbReference type="InterPro" id="IPR004199">
    <property type="entry name" value="B-gal_small/dom_5"/>
</dbReference>
<dbReference type="Gene3D" id="2.70.98.10">
    <property type="match status" value="1"/>
</dbReference>
<dbReference type="InterPro" id="IPR014718">
    <property type="entry name" value="GH-type_carb-bd"/>
</dbReference>
<keyword evidence="6 10" id="KW-0326">Glycosidase</keyword>
<evidence type="ECO:0000256" key="2">
    <source>
        <dbReference type="ARBA" id="ARBA00007401"/>
    </source>
</evidence>
<dbReference type="SUPFAM" id="SSF49785">
    <property type="entry name" value="Galactose-binding domain-like"/>
    <property type="match status" value="1"/>
</dbReference>
<dbReference type="Gene3D" id="2.60.40.10">
    <property type="entry name" value="Immunoglobulins"/>
    <property type="match status" value="2"/>
</dbReference>
<name>A0A7Z0J9V6_9ACTN</name>
<dbReference type="InterPro" id="IPR036156">
    <property type="entry name" value="Beta-gal/glucu_dom_sf"/>
</dbReference>
<evidence type="ECO:0000256" key="5">
    <source>
        <dbReference type="ARBA" id="ARBA00022801"/>
    </source>
</evidence>
<dbReference type="InterPro" id="IPR006104">
    <property type="entry name" value="Glyco_hydro_2_N"/>
</dbReference>
<comment type="catalytic activity">
    <reaction evidence="1">
        <text>Hydrolysis of terminal non-reducing beta-D-galactose residues in beta-D-galactosides.</text>
        <dbReference type="EC" id="3.2.1.23"/>
    </reaction>
</comment>
<dbReference type="PANTHER" id="PTHR46323">
    <property type="entry name" value="BETA-GALACTOSIDASE"/>
    <property type="match status" value="1"/>
</dbReference>
<evidence type="ECO:0000256" key="4">
    <source>
        <dbReference type="ARBA" id="ARBA00013303"/>
    </source>
</evidence>
<dbReference type="AlphaFoldDB" id="A0A7Z0J9V6"/>
<dbReference type="PROSITE" id="PS00719">
    <property type="entry name" value="GLYCOSYL_HYDROL_F2_1"/>
    <property type="match status" value="1"/>
</dbReference>
<organism evidence="10 11">
    <name type="scientific">Nocardiopsis aegyptia</name>
    <dbReference type="NCBI Taxonomy" id="220378"/>
    <lineage>
        <taxon>Bacteria</taxon>
        <taxon>Bacillati</taxon>
        <taxon>Actinomycetota</taxon>
        <taxon>Actinomycetes</taxon>
        <taxon>Streptosporangiales</taxon>
        <taxon>Nocardiopsidaceae</taxon>
        <taxon>Nocardiopsis</taxon>
    </lineage>
</organism>
<dbReference type="Pfam" id="PF02929">
    <property type="entry name" value="Bgal_small_N"/>
    <property type="match status" value="1"/>
</dbReference>
<dbReference type="InterPro" id="IPR023232">
    <property type="entry name" value="Glyco_hydro_2_AS"/>
</dbReference>
<dbReference type="Gene3D" id="2.60.120.260">
    <property type="entry name" value="Galactose-binding domain-like"/>
    <property type="match status" value="1"/>
</dbReference>
<dbReference type="Pfam" id="PF02836">
    <property type="entry name" value="Glyco_hydro_2_C"/>
    <property type="match status" value="1"/>
</dbReference>
<dbReference type="InterPro" id="IPR013783">
    <property type="entry name" value="Ig-like_fold"/>
</dbReference>
<dbReference type="SUPFAM" id="SSF51445">
    <property type="entry name" value="(Trans)glycosidases"/>
    <property type="match status" value="1"/>
</dbReference>
<dbReference type="Gene3D" id="3.20.20.80">
    <property type="entry name" value="Glycosidases"/>
    <property type="match status" value="1"/>
</dbReference>
<dbReference type="PRINTS" id="PR00132">
    <property type="entry name" value="GLHYDRLASE2"/>
</dbReference>
<dbReference type="RefSeq" id="WP_179823341.1">
    <property type="nucleotide sequence ID" value="NZ_JACCFS010000001.1"/>
</dbReference>
<dbReference type="Pfam" id="PF16353">
    <property type="entry name" value="LacZ_4"/>
    <property type="match status" value="1"/>
</dbReference>
<keyword evidence="11" id="KW-1185">Reference proteome</keyword>
<evidence type="ECO:0000259" key="9">
    <source>
        <dbReference type="SMART" id="SM01038"/>
    </source>
</evidence>
<dbReference type="InterPro" id="IPR032312">
    <property type="entry name" value="LacZ_4"/>
</dbReference>
<feature type="domain" description="Beta galactosidase small chain/" evidence="9">
    <location>
        <begin position="730"/>
        <end position="992"/>
    </location>
</feature>
<accession>A0A7Z0J9V6</accession>
<protein>
    <recommendedName>
        <fullName evidence="4">Beta-galactosidase</fullName>
        <ecNumber evidence="3">3.2.1.23</ecNumber>
    </recommendedName>
    <alternativeName>
        <fullName evidence="7">Lactase</fullName>
    </alternativeName>
</protein>
<proteinExistence type="inferred from homology"/>